<evidence type="ECO:0000256" key="1">
    <source>
        <dbReference type="SAM" id="MobiDB-lite"/>
    </source>
</evidence>
<reference evidence="2" key="1">
    <citation type="submission" date="2018-05" db="EMBL/GenBank/DDBJ databases">
        <title>Draft genome of Mucuna pruriens seed.</title>
        <authorList>
            <person name="Nnadi N.E."/>
            <person name="Vos R."/>
            <person name="Hasami M.H."/>
            <person name="Devisetty U.K."/>
            <person name="Aguiy J.C."/>
        </authorList>
    </citation>
    <scope>NUCLEOTIDE SEQUENCE [LARGE SCALE GENOMIC DNA]</scope>
    <source>
        <strain evidence="2">JCA_2017</strain>
    </source>
</reference>
<name>A0A371HU78_MUCPR</name>
<accession>A0A371HU78</accession>
<proteinExistence type="predicted"/>
<feature type="non-terminal residue" evidence="2">
    <location>
        <position position="1"/>
    </location>
</feature>
<keyword evidence="2" id="KW-0689">Ribosomal protein</keyword>
<gene>
    <name evidence="2" type="primary">RPL27</name>
    <name evidence="2" type="ORF">CR513_09682</name>
</gene>
<organism evidence="2 3">
    <name type="scientific">Mucuna pruriens</name>
    <name type="common">Velvet bean</name>
    <name type="synonym">Dolichos pruriens</name>
    <dbReference type="NCBI Taxonomy" id="157652"/>
    <lineage>
        <taxon>Eukaryota</taxon>
        <taxon>Viridiplantae</taxon>
        <taxon>Streptophyta</taxon>
        <taxon>Embryophyta</taxon>
        <taxon>Tracheophyta</taxon>
        <taxon>Spermatophyta</taxon>
        <taxon>Magnoliopsida</taxon>
        <taxon>eudicotyledons</taxon>
        <taxon>Gunneridae</taxon>
        <taxon>Pentapetalae</taxon>
        <taxon>rosids</taxon>
        <taxon>fabids</taxon>
        <taxon>Fabales</taxon>
        <taxon>Fabaceae</taxon>
        <taxon>Papilionoideae</taxon>
        <taxon>50 kb inversion clade</taxon>
        <taxon>NPAAA clade</taxon>
        <taxon>indigoferoid/millettioid clade</taxon>
        <taxon>Phaseoleae</taxon>
        <taxon>Mucuna</taxon>
    </lineage>
</organism>
<sequence>MALPPSHIDLPATHRFFAGDALRADTASVSKRLGVKIYSEYTIFSLIDGPNRKKVSVHPREIQPENPNGHKAREREQETVLIGLRIG</sequence>
<evidence type="ECO:0000313" key="2">
    <source>
        <dbReference type="EMBL" id="RDY06343.1"/>
    </source>
</evidence>
<dbReference type="AlphaFoldDB" id="A0A371HU78"/>
<dbReference type="Proteomes" id="UP000257109">
    <property type="component" value="Unassembled WGS sequence"/>
</dbReference>
<dbReference type="STRING" id="157652.A0A371HU78"/>
<dbReference type="OrthoDB" id="1867012at2759"/>
<feature type="region of interest" description="Disordered" evidence="1">
    <location>
        <begin position="56"/>
        <end position="78"/>
    </location>
</feature>
<evidence type="ECO:0000313" key="3">
    <source>
        <dbReference type="Proteomes" id="UP000257109"/>
    </source>
</evidence>
<dbReference type="EMBL" id="QJKJ01001703">
    <property type="protein sequence ID" value="RDY06343.1"/>
    <property type="molecule type" value="Genomic_DNA"/>
</dbReference>
<dbReference type="GO" id="GO:0005840">
    <property type="term" value="C:ribosome"/>
    <property type="evidence" value="ECO:0007669"/>
    <property type="project" value="UniProtKB-KW"/>
</dbReference>
<keyword evidence="3" id="KW-1185">Reference proteome</keyword>
<protein>
    <submittedName>
        <fullName evidence="2">50S ribosomal protein L27, chloroplastic</fullName>
    </submittedName>
</protein>
<comment type="caution">
    <text evidence="2">The sequence shown here is derived from an EMBL/GenBank/DDBJ whole genome shotgun (WGS) entry which is preliminary data.</text>
</comment>
<keyword evidence="2" id="KW-0687">Ribonucleoprotein</keyword>